<organism evidence="1 2">
    <name type="scientific">Yersinia pseudotuberculosis serotype O:1b (strain IP 31758)</name>
    <dbReference type="NCBI Taxonomy" id="349747"/>
    <lineage>
        <taxon>Bacteria</taxon>
        <taxon>Pseudomonadati</taxon>
        <taxon>Pseudomonadota</taxon>
        <taxon>Gammaproteobacteria</taxon>
        <taxon>Enterobacterales</taxon>
        <taxon>Yersiniaceae</taxon>
        <taxon>Yersinia</taxon>
    </lineage>
</organism>
<dbReference type="Proteomes" id="UP000002412">
    <property type="component" value="Chromosome"/>
</dbReference>
<name>A0A0U1QWS7_YERP3</name>
<evidence type="ECO:0000313" key="2">
    <source>
        <dbReference type="Proteomes" id="UP000002412"/>
    </source>
</evidence>
<dbReference type="InterPro" id="IPR022385">
    <property type="entry name" value="Rhs_assc_core"/>
</dbReference>
<dbReference type="Gene3D" id="2.180.10.10">
    <property type="entry name" value="RHS repeat-associated core"/>
    <property type="match status" value="1"/>
</dbReference>
<protein>
    <submittedName>
        <fullName evidence="1">Uncharacterized protein</fullName>
    </submittedName>
</protein>
<dbReference type="HOGENOM" id="CLU_044841_5_2_6"/>
<dbReference type="InterPro" id="IPR050708">
    <property type="entry name" value="T6SS_VgrG/RHS"/>
</dbReference>
<dbReference type="EMBL" id="CP000720">
    <property type="protein sequence ID" value="ABS47061.1"/>
    <property type="molecule type" value="Genomic_DNA"/>
</dbReference>
<dbReference type="NCBIfam" id="TIGR03696">
    <property type="entry name" value="Rhs_assc_core"/>
    <property type="match status" value="1"/>
</dbReference>
<dbReference type="KEGG" id="ypi:YpsIP31758_3695"/>
<dbReference type="PRINTS" id="PR00394">
    <property type="entry name" value="RHSPROTEIN"/>
</dbReference>
<gene>
    <name evidence="1" type="ordered locus">YpsIP31758_3695</name>
</gene>
<sequence>MQPLRYAGQYLDDETGLHYTTYRYYAPEVGRFITPDPIGLAGGLNLYQYAPNPLGWIDPLGLAGNPATATHITYQGIDAATGKPYVGYASMQGNQTAQSVLDYRYGNDYSRFGGTPPDILFDGYGQAGKDTARGLEQRVFENSGGLDGTANAQNPVGKGNARRAEYLNAADEHLNNKGRGGGKC</sequence>
<dbReference type="PANTHER" id="PTHR32305:SF15">
    <property type="entry name" value="PROTEIN RHSA-RELATED"/>
    <property type="match status" value="1"/>
</dbReference>
<proteinExistence type="predicted"/>
<dbReference type="PANTHER" id="PTHR32305">
    <property type="match status" value="1"/>
</dbReference>
<accession>A0A0U1QWS7</accession>
<dbReference type="AlphaFoldDB" id="A0A0U1QWS7"/>
<evidence type="ECO:0000313" key="1">
    <source>
        <dbReference type="EMBL" id="ABS47061.1"/>
    </source>
</evidence>
<reference evidence="1 2" key="1">
    <citation type="journal article" date="2007" name="PLoS Genet.">
        <title>The complete genome sequence of Yersinia pseudotuberculosis IP31758, the causative agent of Far East scarlet-like fever.</title>
        <authorList>
            <person name="Eppinger M."/>
            <person name="Rosovitz M.J."/>
            <person name="Fricke W.F."/>
            <person name="Rasko D.A."/>
            <person name="Kokorina G."/>
            <person name="Fayolle C."/>
            <person name="Lindler L.E."/>
            <person name="Carniel E."/>
            <person name="Ravel J."/>
        </authorList>
    </citation>
    <scope>NUCLEOTIDE SEQUENCE [LARGE SCALE GENOMIC DNA]</scope>
    <source>
        <strain evidence="1 2">IP 31758</strain>
    </source>
</reference>